<reference evidence="2" key="1">
    <citation type="journal article" date="2020" name="Stud. Mycol.">
        <title>101 Dothideomycetes genomes: a test case for predicting lifestyles and emergence of pathogens.</title>
        <authorList>
            <person name="Haridas S."/>
            <person name="Albert R."/>
            <person name="Binder M."/>
            <person name="Bloem J."/>
            <person name="Labutti K."/>
            <person name="Salamov A."/>
            <person name="Andreopoulos B."/>
            <person name="Baker S."/>
            <person name="Barry K."/>
            <person name="Bills G."/>
            <person name="Bluhm B."/>
            <person name="Cannon C."/>
            <person name="Castanera R."/>
            <person name="Culley D."/>
            <person name="Daum C."/>
            <person name="Ezra D."/>
            <person name="Gonzalez J."/>
            <person name="Henrissat B."/>
            <person name="Kuo A."/>
            <person name="Liang C."/>
            <person name="Lipzen A."/>
            <person name="Lutzoni F."/>
            <person name="Magnuson J."/>
            <person name="Mondo S."/>
            <person name="Nolan M."/>
            <person name="Ohm R."/>
            <person name="Pangilinan J."/>
            <person name="Park H.-J."/>
            <person name="Ramirez L."/>
            <person name="Alfaro M."/>
            <person name="Sun H."/>
            <person name="Tritt A."/>
            <person name="Yoshinaga Y."/>
            <person name="Zwiers L.-H."/>
            <person name="Turgeon B."/>
            <person name="Goodwin S."/>
            <person name="Spatafora J."/>
            <person name="Crous P."/>
            <person name="Grigoriev I."/>
        </authorList>
    </citation>
    <scope>NUCLEOTIDE SEQUENCE</scope>
    <source>
        <strain evidence="2">CBS 115976</strain>
    </source>
</reference>
<evidence type="ECO:0000313" key="3">
    <source>
        <dbReference type="Proteomes" id="UP000799302"/>
    </source>
</evidence>
<proteinExistence type="predicted"/>
<dbReference type="EMBL" id="MU004232">
    <property type="protein sequence ID" value="KAF2671689.1"/>
    <property type="molecule type" value="Genomic_DNA"/>
</dbReference>
<name>A0A6A6UHE1_9PEZI</name>
<organism evidence="2 3">
    <name type="scientific">Microthyrium microscopicum</name>
    <dbReference type="NCBI Taxonomy" id="703497"/>
    <lineage>
        <taxon>Eukaryota</taxon>
        <taxon>Fungi</taxon>
        <taxon>Dikarya</taxon>
        <taxon>Ascomycota</taxon>
        <taxon>Pezizomycotina</taxon>
        <taxon>Dothideomycetes</taxon>
        <taxon>Dothideomycetes incertae sedis</taxon>
        <taxon>Microthyriales</taxon>
        <taxon>Microthyriaceae</taxon>
        <taxon>Microthyrium</taxon>
    </lineage>
</organism>
<dbReference type="AlphaFoldDB" id="A0A6A6UHE1"/>
<protein>
    <submittedName>
        <fullName evidence="2">Uncharacterized protein</fullName>
    </submittedName>
</protein>
<sequence>MRKLRYCMSEFDLPPFVLQTPSLASTYTFTAKIQKMPVIAIVQYLPEHIHCPSSWHILEKGHLAILKVAFSVYCAMILTLYCPMIANWHRWHASNSKKKAKLYRFINDNG</sequence>
<dbReference type="Proteomes" id="UP000799302">
    <property type="component" value="Unassembled WGS sequence"/>
</dbReference>
<gene>
    <name evidence="2" type="ORF">BT63DRAFT_177326</name>
</gene>
<keyword evidence="1" id="KW-1133">Transmembrane helix</keyword>
<evidence type="ECO:0000313" key="2">
    <source>
        <dbReference type="EMBL" id="KAF2671689.1"/>
    </source>
</evidence>
<feature type="transmembrane region" description="Helical" evidence="1">
    <location>
        <begin position="64"/>
        <end position="86"/>
    </location>
</feature>
<keyword evidence="1" id="KW-0812">Transmembrane</keyword>
<accession>A0A6A6UHE1</accession>
<evidence type="ECO:0000256" key="1">
    <source>
        <dbReference type="SAM" id="Phobius"/>
    </source>
</evidence>
<keyword evidence="1" id="KW-0472">Membrane</keyword>
<keyword evidence="3" id="KW-1185">Reference proteome</keyword>